<keyword evidence="3 7" id="KW-0812">Transmembrane</keyword>
<gene>
    <name evidence="9" type="ORF">C9374_012614</name>
</gene>
<dbReference type="EMBL" id="PYSW02000005">
    <property type="protein sequence ID" value="KAG2392362.1"/>
    <property type="molecule type" value="Genomic_DNA"/>
</dbReference>
<feature type="transmembrane region" description="Helical" evidence="7">
    <location>
        <begin position="137"/>
        <end position="157"/>
    </location>
</feature>
<sequence>MSSVPSIFSRPLHLLFFFYFLSHIPITIFIDAQPILSPYLPQLYPPFLQQVLKQQWIEPYQDMLMERVPVWFASFGFCEVFVQLPFFFIALYAFVAGKNWIRIPAIIYSAHVMTTLVPIMAVFLFDKEYLNHNAFLLGTYSVYFIIPLLLLLNMVCYEKPFDYHSKTKTKSN</sequence>
<feature type="transmembrane region" description="Helical" evidence="7">
    <location>
        <begin position="70"/>
        <end position="94"/>
    </location>
</feature>
<proteinExistence type="inferred from homology"/>
<evidence type="ECO:0000259" key="8">
    <source>
        <dbReference type="PROSITE" id="PS51751"/>
    </source>
</evidence>
<dbReference type="PIRSF" id="PIRSF031032">
    <property type="entry name" value="TMP_97_prd"/>
    <property type="match status" value="1"/>
</dbReference>
<keyword evidence="4" id="KW-0256">Endoplasmic reticulum</keyword>
<evidence type="ECO:0000256" key="2">
    <source>
        <dbReference type="ARBA" id="ARBA00009096"/>
    </source>
</evidence>
<dbReference type="InterPro" id="IPR033118">
    <property type="entry name" value="EXPERA"/>
</dbReference>
<dbReference type="InterPro" id="IPR016964">
    <property type="entry name" value="Sigma2_recept"/>
</dbReference>
<dbReference type="Pfam" id="PF05241">
    <property type="entry name" value="EBP"/>
    <property type="match status" value="1"/>
</dbReference>
<accession>A0AA88KQH8</accession>
<evidence type="ECO:0000256" key="5">
    <source>
        <dbReference type="ARBA" id="ARBA00022989"/>
    </source>
</evidence>
<dbReference type="GO" id="GO:0005789">
    <property type="term" value="C:endoplasmic reticulum membrane"/>
    <property type="evidence" value="ECO:0007669"/>
    <property type="project" value="UniProtKB-SubCell"/>
</dbReference>
<evidence type="ECO:0000256" key="6">
    <source>
        <dbReference type="ARBA" id="ARBA00023136"/>
    </source>
</evidence>
<keyword evidence="5 7" id="KW-1133">Transmembrane helix</keyword>
<name>A0AA88KQH8_NAELO</name>
<comment type="subcellular location">
    <subcellularLocation>
        <location evidence="1">Endoplasmic reticulum membrane</location>
        <topology evidence="1">Multi-pass membrane protein</topology>
    </subcellularLocation>
</comment>
<evidence type="ECO:0000313" key="9">
    <source>
        <dbReference type="EMBL" id="KAG2392362.1"/>
    </source>
</evidence>
<dbReference type="GeneID" id="68105068"/>
<dbReference type="PANTHER" id="PTHR31204">
    <property type="entry name" value="SIGMA INTRACELLULAR RECEPTOR 2"/>
    <property type="match status" value="1"/>
</dbReference>
<organism evidence="9 10">
    <name type="scientific">Naegleria lovaniensis</name>
    <name type="common">Amoeba</name>
    <dbReference type="NCBI Taxonomy" id="51637"/>
    <lineage>
        <taxon>Eukaryota</taxon>
        <taxon>Discoba</taxon>
        <taxon>Heterolobosea</taxon>
        <taxon>Tetramitia</taxon>
        <taxon>Eutetramitia</taxon>
        <taxon>Vahlkampfiidae</taxon>
        <taxon>Naegleria</taxon>
    </lineage>
</organism>
<keyword evidence="10" id="KW-1185">Reference proteome</keyword>
<reference evidence="9 10" key="1">
    <citation type="journal article" date="2018" name="BMC Genomics">
        <title>The genome of Naegleria lovaniensis, the basis for a comparative approach to unravel pathogenicity factors of the human pathogenic amoeba N. fowleri.</title>
        <authorList>
            <person name="Liechti N."/>
            <person name="Schurch N."/>
            <person name="Bruggmann R."/>
            <person name="Wittwer M."/>
        </authorList>
    </citation>
    <scope>NUCLEOTIDE SEQUENCE [LARGE SCALE GENOMIC DNA]</scope>
    <source>
        <strain evidence="9 10">ATCC 30569</strain>
    </source>
</reference>
<evidence type="ECO:0000256" key="3">
    <source>
        <dbReference type="ARBA" id="ARBA00022692"/>
    </source>
</evidence>
<feature type="domain" description="EXPERA" evidence="8">
    <location>
        <begin position="12"/>
        <end position="151"/>
    </location>
</feature>
<dbReference type="PROSITE" id="PS51751">
    <property type="entry name" value="EXPERA"/>
    <property type="match status" value="1"/>
</dbReference>
<dbReference type="PANTHER" id="PTHR31204:SF1">
    <property type="entry name" value="SIGMA INTRACELLULAR RECEPTOR 2"/>
    <property type="match status" value="1"/>
</dbReference>
<feature type="transmembrane region" description="Helical" evidence="7">
    <location>
        <begin position="106"/>
        <end position="125"/>
    </location>
</feature>
<dbReference type="RefSeq" id="XP_044554256.1">
    <property type="nucleotide sequence ID" value="XM_044688400.1"/>
</dbReference>
<evidence type="ECO:0000256" key="4">
    <source>
        <dbReference type="ARBA" id="ARBA00022824"/>
    </source>
</evidence>
<comment type="caution">
    <text evidence="9">The sequence shown here is derived from an EMBL/GenBank/DDBJ whole genome shotgun (WGS) entry which is preliminary data.</text>
</comment>
<protein>
    <recommendedName>
        <fullName evidence="8">EXPERA domain-containing protein</fullName>
    </recommendedName>
</protein>
<keyword evidence="6 7" id="KW-0472">Membrane</keyword>
<feature type="transmembrane region" description="Helical" evidence="7">
    <location>
        <begin position="12"/>
        <end position="30"/>
    </location>
</feature>
<comment type="similarity">
    <text evidence="2">Belongs to the TMEM97/sigma-2 receptor family.</text>
</comment>
<dbReference type="AlphaFoldDB" id="A0AA88KQH8"/>
<evidence type="ECO:0000256" key="7">
    <source>
        <dbReference type="PIRNR" id="PIRNR031032"/>
    </source>
</evidence>
<dbReference type="InterPro" id="IPR051987">
    <property type="entry name" value="Sigma-2_receptor-like"/>
</dbReference>
<evidence type="ECO:0000313" key="10">
    <source>
        <dbReference type="Proteomes" id="UP000816034"/>
    </source>
</evidence>
<dbReference type="Proteomes" id="UP000816034">
    <property type="component" value="Unassembled WGS sequence"/>
</dbReference>
<evidence type="ECO:0000256" key="1">
    <source>
        <dbReference type="ARBA" id="ARBA00004477"/>
    </source>
</evidence>